<feature type="transmembrane region" description="Helical" evidence="1">
    <location>
        <begin position="63"/>
        <end position="85"/>
    </location>
</feature>
<keyword evidence="1" id="KW-0812">Transmembrane</keyword>
<dbReference type="AlphaFoldDB" id="A0A059C4V7"/>
<feature type="transmembrane region" description="Helical" evidence="1">
    <location>
        <begin position="92"/>
        <end position="112"/>
    </location>
</feature>
<dbReference type="InParanoid" id="A0A059C4V7"/>
<protein>
    <submittedName>
        <fullName evidence="2">Uncharacterized protein</fullName>
    </submittedName>
</protein>
<feature type="transmembrane region" description="Helical" evidence="1">
    <location>
        <begin position="7"/>
        <end position="27"/>
    </location>
</feature>
<evidence type="ECO:0000256" key="1">
    <source>
        <dbReference type="SAM" id="Phobius"/>
    </source>
</evidence>
<keyword evidence="1" id="KW-1133">Transmembrane helix</keyword>
<gene>
    <name evidence="2" type="ORF">EUGRSUZ_E01750</name>
</gene>
<sequence>MLQPKRTFLMILLAIGVRIMLEFPPLYSPRIYEKADLTSIHVAKTLPILIPIFRLDMDVWRNLMITNLKGMSLSLGLLNLCFISIDRSSMKPLWAIVACIPSFVFYIASYAIDIGPITSVYNFEVFTLRLHAREPRVGTIFIYIFIPLYKAITLSEVAFIFMIMSILKGSTMLCRRQGTRS</sequence>
<dbReference type="EMBL" id="KK198757">
    <property type="protein sequence ID" value="KCW73289.1"/>
    <property type="molecule type" value="Genomic_DNA"/>
</dbReference>
<organism evidence="2">
    <name type="scientific">Eucalyptus grandis</name>
    <name type="common">Flooded gum</name>
    <dbReference type="NCBI Taxonomy" id="71139"/>
    <lineage>
        <taxon>Eukaryota</taxon>
        <taxon>Viridiplantae</taxon>
        <taxon>Streptophyta</taxon>
        <taxon>Embryophyta</taxon>
        <taxon>Tracheophyta</taxon>
        <taxon>Spermatophyta</taxon>
        <taxon>Magnoliopsida</taxon>
        <taxon>eudicotyledons</taxon>
        <taxon>Gunneridae</taxon>
        <taxon>Pentapetalae</taxon>
        <taxon>rosids</taxon>
        <taxon>malvids</taxon>
        <taxon>Myrtales</taxon>
        <taxon>Myrtaceae</taxon>
        <taxon>Myrtoideae</taxon>
        <taxon>Eucalypteae</taxon>
        <taxon>Eucalyptus</taxon>
    </lineage>
</organism>
<name>A0A059C4V7_EUCGR</name>
<dbReference type="InterPro" id="IPR036259">
    <property type="entry name" value="MFS_trans_sf"/>
</dbReference>
<accession>A0A059C4V7</accession>
<reference evidence="2" key="1">
    <citation type="submission" date="2013-07" db="EMBL/GenBank/DDBJ databases">
        <title>The genome of Eucalyptus grandis.</title>
        <authorList>
            <person name="Schmutz J."/>
            <person name="Hayes R."/>
            <person name="Myburg A."/>
            <person name="Tuskan G."/>
            <person name="Grattapaglia D."/>
            <person name="Rokhsar D.S."/>
        </authorList>
    </citation>
    <scope>NUCLEOTIDE SEQUENCE</scope>
    <source>
        <tissue evidence="2">Leaf extractions</tissue>
    </source>
</reference>
<keyword evidence="1" id="KW-0472">Membrane</keyword>
<dbReference type="OMA" id="DAGMNEN"/>
<proteinExistence type="predicted"/>
<dbReference type="Gene3D" id="1.20.1250.20">
    <property type="entry name" value="MFS general substrate transporter like domains"/>
    <property type="match status" value="1"/>
</dbReference>
<feature type="transmembrane region" description="Helical" evidence="1">
    <location>
        <begin position="140"/>
        <end position="167"/>
    </location>
</feature>
<dbReference type="Gramene" id="KCW73289">
    <property type="protein sequence ID" value="KCW73289"/>
    <property type="gene ID" value="EUGRSUZ_E01750"/>
</dbReference>
<evidence type="ECO:0000313" key="2">
    <source>
        <dbReference type="EMBL" id="KCW73289.1"/>
    </source>
</evidence>
<dbReference type="STRING" id="71139.A0A059C4V7"/>